<dbReference type="CDD" id="cd14003">
    <property type="entry name" value="STKc_AMPK-like"/>
    <property type="match status" value="1"/>
</dbReference>
<accession>A0AAW1P4E4</accession>
<feature type="domain" description="Protein kinase" evidence="7">
    <location>
        <begin position="44"/>
        <end position="319"/>
    </location>
</feature>
<dbReference type="GO" id="GO:0005524">
    <property type="term" value="F:ATP binding"/>
    <property type="evidence" value="ECO:0007669"/>
    <property type="project" value="UniProtKB-KW"/>
</dbReference>
<feature type="region of interest" description="Disordered" evidence="6">
    <location>
        <begin position="372"/>
        <end position="430"/>
    </location>
</feature>
<dbReference type="GO" id="GO:0035556">
    <property type="term" value="P:intracellular signal transduction"/>
    <property type="evidence" value="ECO:0007669"/>
    <property type="project" value="TreeGrafter"/>
</dbReference>
<keyword evidence="3" id="KW-0547">Nucleotide-binding</keyword>
<gene>
    <name evidence="8" type="ORF">WJX72_003078</name>
</gene>
<keyword evidence="9" id="KW-1185">Reference proteome</keyword>
<dbReference type="SMART" id="SM00220">
    <property type="entry name" value="S_TKc"/>
    <property type="match status" value="1"/>
</dbReference>
<dbReference type="GO" id="GO:0005737">
    <property type="term" value="C:cytoplasm"/>
    <property type="evidence" value="ECO:0007669"/>
    <property type="project" value="TreeGrafter"/>
</dbReference>
<evidence type="ECO:0000259" key="7">
    <source>
        <dbReference type="PROSITE" id="PS50011"/>
    </source>
</evidence>
<proteinExistence type="predicted"/>
<evidence type="ECO:0000256" key="4">
    <source>
        <dbReference type="ARBA" id="ARBA00022777"/>
    </source>
</evidence>
<keyword evidence="4" id="KW-0418">Kinase</keyword>
<comment type="caution">
    <text evidence="8">The sequence shown here is derived from an EMBL/GenBank/DDBJ whole genome shotgun (WGS) entry which is preliminary data.</text>
</comment>
<dbReference type="Proteomes" id="UP001489004">
    <property type="component" value="Unassembled WGS sequence"/>
</dbReference>
<dbReference type="Gene3D" id="1.10.510.10">
    <property type="entry name" value="Transferase(Phosphotransferase) domain 1"/>
    <property type="match status" value="1"/>
</dbReference>
<reference evidence="8 9" key="1">
    <citation type="journal article" date="2024" name="Nat. Commun.">
        <title>Phylogenomics reveals the evolutionary origins of lichenization in chlorophyte algae.</title>
        <authorList>
            <person name="Puginier C."/>
            <person name="Libourel C."/>
            <person name="Otte J."/>
            <person name="Skaloud P."/>
            <person name="Haon M."/>
            <person name="Grisel S."/>
            <person name="Petersen M."/>
            <person name="Berrin J.G."/>
            <person name="Delaux P.M."/>
            <person name="Dal Grande F."/>
            <person name="Keller J."/>
        </authorList>
    </citation>
    <scope>NUCLEOTIDE SEQUENCE [LARGE SCALE GENOMIC DNA]</scope>
    <source>
        <strain evidence="8 9">SAG 2043</strain>
    </source>
</reference>
<dbReference type="PANTHER" id="PTHR24346:SF82">
    <property type="entry name" value="KP78A-RELATED"/>
    <property type="match status" value="1"/>
</dbReference>
<evidence type="ECO:0000256" key="5">
    <source>
        <dbReference type="ARBA" id="ARBA00022840"/>
    </source>
</evidence>
<dbReference type="AlphaFoldDB" id="A0AAW1P4E4"/>
<dbReference type="EMBL" id="JALJOR010000016">
    <property type="protein sequence ID" value="KAK9805164.1"/>
    <property type="molecule type" value="Genomic_DNA"/>
</dbReference>
<evidence type="ECO:0000256" key="1">
    <source>
        <dbReference type="ARBA" id="ARBA00022527"/>
    </source>
</evidence>
<dbReference type="PANTHER" id="PTHR24346">
    <property type="entry name" value="MAP/MICROTUBULE AFFINITY-REGULATING KINASE"/>
    <property type="match status" value="1"/>
</dbReference>
<dbReference type="InterPro" id="IPR011009">
    <property type="entry name" value="Kinase-like_dom_sf"/>
</dbReference>
<dbReference type="FunFam" id="1.10.510.10:FF:000571">
    <property type="entry name" value="Maternal embryonic leucine zipper kinase"/>
    <property type="match status" value="1"/>
</dbReference>
<dbReference type="GO" id="GO:0004674">
    <property type="term" value="F:protein serine/threonine kinase activity"/>
    <property type="evidence" value="ECO:0007669"/>
    <property type="project" value="UniProtKB-KW"/>
</dbReference>
<evidence type="ECO:0000256" key="3">
    <source>
        <dbReference type="ARBA" id="ARBA00022741"/>
    </source>
</evidence>
<dbReference type="InterPro" id="IPR000719">
    <property type="entry name" value="Prot_kinase_dom"/>
</dbReference>
<sequence length="430" mass="47890">MVQQSVFRAELCALDRQEQAAARLPPAVPPQESVRDPLKGHPTYKKLSDINHGSSGFVQLAEHRRTGEHIAIKFIPQGSESVKRAEKEILNMRLCNLHPHIIQFHEVFLTPAYIAIAIEYADCGNLADYLASHRMSKQRQKGLRENMARWFFQQAVVALDFCHAMGIANRDIKLENCLLVSNPNAADWPLLKLCDFGFSKDEYTDSLCKTACGTPEYVAPEVLQYSKYDGKAADIWSCGVLLYVVVTGSFPFRSAAESSAESKLNPMVQLQHMFPRIVAADYERPKHVSADCRNLVERMLTADCSKRITMGEILTHPWFRQGLPSYLASLNEERLALSETAAYGMCRQDKADILRITRQANMKAVTCVKPTKTLGSAEEPPTRLGSDAQAGGQGPSHRQSGDDRPTRLGSDAKPGTQGPSDWMVDPRNQD</sequence>
<protein>
    <recommendedName>
        <fullName evidence="7">Protein kinase domain-containing protein</fullName>
    </recommendedName>
</protein>
<keyword evidence="1" id="KW-0723">Serine/threonine-protein kinase</keyword>
<dbReference type="Pfam" id="PF00069">
    <property type="entry name" value="Pkinase"/>
    <property type="match status" value="1"/>
</dbReference>
<organism evidence="8 9">
    <name type="scientific">[Myrmecia] bisecta</name>
    <dbReference type="NCBI Taxonomy" id="41462"/>
    <lineage>
        <taxon>Eukaryota</taxon>
        <taxon>Viridiplantae</taxon>
        <taxon>Chlorophyta</taxon>
        <taxon>core chlorophytes</taxon>
        <taxon>Trebouxiophyceae</taxon>
        <taxon>Trebouxiales</taxon>
        <taxon>Trebouxiaceae</taxon>
        <taxon>Myrmecia</taxon>
    </lineage>
</organism>
<dbReference type="SUPFAM" id="SSF56112">
    <property type="entry name" value="Protein kinase-like (PK-like)"/>
    <property type="match status" value="1"/>
</dbReference>
<evidence type="ECO:0000256" key="6">
    <source>
        <dbReference type="SAM" id="MobiDB-lite"/>
    </source>
</evidence>
<dbReference type="PROSITE" id="PS50011">
    <property type="entry name" value="PROTEIN_KINASE_DOM"/>
    <property type="match status" value="1"/>
</dbReference>
<evidence type="ECO:0000256" key="2">
    <source>
        <dbReference type="ARBA" id="ARBA00022679"/>
    </source>
</evidence>
<evidence type="ECO:0000313" key="9">
    <source>
        <dbReference type="Proteomes" id="UP001489004"/>
    </source>
</evidence>
<name>A0AAW1P4E4_9CHLO</name>
<keyword evidence="5" id="KW-0067">ATP-binding</keyword>
<keyword evidence="2" id="KW-0808">Transferase</keyword>
<evidence type="ECO:0000313" key="8">
    <source>
        <dbReference type="EMBL" id="KAK9805164.1"/>
    </source>
</evidence>